<keyword evidence="2" id="KW-1185">Reference proteome</keyword>
<evidence type="ECO:0000313" key="1">
    <source>
        <dbReference type="EMBL" id="KAG5672091.1"/>
    </source>
</evidence>
<comment type="caution">
    <text evidence="1">The sequence shown here is derived from an EMBL/GenBank/DDBJ whole genome shotgun (WGS) entry which is preliminary data.</text>
</comment>
<reference evidence="1" key="1">
    <citation type="submission" date="2021-03" db="EMBL/GenBank/DDBJ databases">
        <title>Chromosome level genome of the anhydrobiotic midge Polypedilum vanderplanki.</title>
        <authorList>
            <person name="Yoshida Y."/>
            <person name="Kikawada T."/>
            <person name="Gusev O."/>
        </authorList>
    </citation>
    <scope>NUCLEOTIDE SEQUENCE</scope>
    <source>
        <strain evidence="1">NIAS01</strain>
        <tissue evidence="1">Whole body or cell culture</tissue>
    </source>
</reference>
<organism evidence="1 2">
    <name type="scientific">Polypedilum vanderplanki</name>
    <name type="common">Sleeping chironomid midge</name>
    <dbReference type="NCBI Taxonomy" id="319348"/>
    <lineage>
        <taxon>Eukaryota</taxon>
        <taxon>Metazoa</taxon>
        <taxon>Ecdysozoa</taxon>
        <taxon>Arthropoda</taxon>
        <taxon>Hexapoda</taxon>
        <taxon>Insecta</taxon>
        <taxon>Pterygota</taxon>
        <taxon>Neoptera</taxon>
        <taxon>Endopterygota</taxon>
        <taxon>Diptera</taxon>
        <taxon>Nematocera</taxon>
        <taxon>Chironomoidea</taxon>
        <taxon>Chironomidae</taxon>
        <taxon>Chironominae</taxon>
        <taxon>Polypedilum</taxon>
        <taxon>Polypedilum</taxon>
    </lineage>
</organism>
<protein>
    <submittedName>
        <fullName evidence="1">Uncharacterized protein</fullName>
    </submittedName>
</protein>
<evidence type="ECO:0000313" key="2">
    <source>
        <dbReference type="Proteomes" id="UP001107558"/>
    </source>
</evidence>
<name>A0A9J6BRM1_POLVA</name>
<dbReference type="Proteomes" id="UP001107558">
    <property type="component" value="Chromosome 3"/>
</dbReference>
<sequence>MSQVIFEKKLARWAANNNIKRNAITSLLHILKENRYPDLPCDSRTLLKTPRQVVIQDMPPGKYIYIGLKMYLENICSSLKVIPKCLELDLNIDGAPIFHNSFENGCIWPILGRIKNLNSSVFAIAIYGLSCCPKCHIVGKRIENRSAFPSHIAQLRTNEEFRDKVDEEFHHGICEFEKIEELDMINNFPIDYMHACLHGIMKKLFGFVVWFWNKKEAII</sequence>
<dbReference type="PANTHER" id="PTHR33053">
    <property type="entry name" value="PROTEIN, PUTATIVE-RELATED"/>
    <property type="match status" value="1"/>
</dbReference>
<dbReference type="OrthoDB" id="7791141at2759"/>
<accession>A0A9J6BRM1</accession>
<gene>
    <name evidence="1" type="ORF">PVAND_002246</name>
</gene>
<dbReference type="EMBL" id="JADBJN010000003">
    <property type="protein sequence ID" value="KAG5672091.1"/>
    <property type="molecule type" value="Genomic_DNA"/>
</dbReference>
<proteinExistence type="predicted"/>
<dbReference type="PANTHER" id="PTHR33053:SF24">
    <property type="entry name" value="TRANSPOSASE DOMAIN-CONTAINING PROTEIN"/>
    <property type="match status" value="1"/>
</dbReference>
<dbReference type="AlphaFoldDB" id="A0A9J6BRM1"/>